<dbReference type="RefSeq" id="WP_209241133.1">
    <property type="nucleotide sequence ID" value="NZ_JADKMA010000107.1"/>
</dbReference>
<accession>A0ABS3XFE6</accession>
<evidence type="ECO:0000256" key="1">
    <source>
        <dbReference type="ARBA" id="ARBA00022630"/>
    </source>
</evidence>
<proteinExistence type="predicted"/>
<keyword evidence="2" id="KW-0288">FMN</keyword>
<evidence type="ECO:0000313" key="5">
    <source>
        <dbReference type="EMBL" id="MBO8194026.1"/>
    </source>
</evidence>
<dbReference type="EMBL" id="JADKMA010000107">
    <property type="protein sequence ID" value="MBO8194026.1"/>
    <property type="molecule type" value="Genomic_DNA"/>
</dbReference>
<evidence type="ECO:0000256" key="3">
    <source>
        <dbReference type="ARBA" id="ARBA00023002"/>
    </source>
</evidence>
<reference evidence="5 6" key="1">
    <citation type="submission" date="2020-11" db="EMBL/GenBank/DDBJ databases">
        <title>Streptomyces spirodelae sp. nov., isolated from duckweed.</title>
        <authorList>
            <person name="Saimee Y."/>
            <person name="Duangmal K."/>
        </authorList>
    </citation>
    <scope>NUCLEOTIDE SEQUENCE [LARGE SCALE GENOMIC DNA]</scope>
    <source>
        <strain evidence="5 6">S16-07</strain>
    </source>
</reference>
<comment type="caution">
    <text evidence="5">The sequence shown here is derived from an EMBL/GenBank/DDBJ whole genome shotgun (WGS) entry which is preliminary data.</text>
</comment>
<gene>
    <name evidence="5" type="ORF">ITI46_20500</name>
</gene>
<keyword evidence="3" id="KW-0560">Oxidoreductase</keyword>
<sequence length="385" mass="39431">MTGRPPPEPGDAPLRTPLTALVGVRHPLVQTGMGWVAGPRLVSATAEAGALGILASATMTLPQLHDAIREVKSRTAAPFGVNLRADAGDAADRVRLLIEEDVRVASFALAPSRELIGRLKDAGVVVIPSVGAVRHARKVAEWGADAVLVQGGEGGGHTGQVATSVLLPQVVDAVSVPVIGAGGFHDGRGLAAALCYGAAGVAMGTRFLLTRESTVPEPVKARYLAAQVTDITVTTKVDGLPHRMLRSEMVAALESSGRAAALLRALRHAAAFKKLSGMSWAAMLRDGRALRHGKDLSLAQLLLAANTPMLLKAAMVEGRTDAGVMAAGQVAGVIDDLPRVAEVVEGTVRQAAALLTQLGAGVSSPPPAGRPPAAPAPPSARSRAD</sequence>
<protein>
    <submittedName>
        <fullName evidence="5">Nitronate monooxygenase</fullName>
    </submittedName>
</protein>
<keyword evidence="5" id="KW-0503">Monooxygenase</keyword>
<name>A0ABS3XFE6_9ACTN</name>
<feature type="region of interest" description="Disordered" evidence="4">
    <location>
        <begin position="359"/>
        <end position="385"/>
    </location>
</feature>
<dbReference type="InterPro" id="IPR013785">
    <property type="entry name" value="Aldolase_TIM"/>
</dbReference>
<dbReference type="Pfam" id="PF03060">
    <property type="entry name" value="NMO"/>
    <property type="match status" value="1"/>
</dbReference>
<evidence type="ECO:0000256" key="2">
    <source>
        <dbReference type="ARBA" id="ARBA00022643"/>
    </source>
</evidence>
<dbReference type="PANTHER" id="PTHR32332:SF20">
    <property type="entry name" value="2-NITROPROPANE DIOXYGENASE-LIKE PROTEIN"/>
    <property type="match status" value="1"/>
</dbReference>
<evidence type="ECO:0000313" key="6">
    <source>
        <dbReference type="Proteomes" id="UP001519064"/>
    </source>
</evidence>
<organism evidence="5 6">
    <name type="scientific">Streptomyces oryzae</name>
    <dbReference type="NCBI Taxonomy" id="1434886"/>
    <lineage>
        <taxon>Bacteria</taxon>
        <taxon>Bacillati</taxon>
        <taxon>Actinomycetota</taxon>
        <taxon>Actinomycetes</taxon>
        <taxon>Kitasatosporales</taxon>
        <taxon>Streptomycetaceae</taxon>
        <taxon>Streptomyces</taxon>
    </lineage>
</organism>
<keyword evidence="1" id="KW-0285">Flavoprotein</keyword>
<dbReference type="CDD" id="cd04730">
    <property type="entry name" value="NPD_like"/>
    <property type="match status" value="1"/>
</dbReference>
<evidence type="ECO:0000256" key="4">
    <source>
        <dbReference type="SAM" id="MobiDB-lite"/>
    </source>
</evidence>
<keyword evidence="6" id="KW-1185">Reference proteome</keyword>
<dbReference type="Gene3D" id="3.20.20.70">
    <property type="entry name" value="Aldolase class I"/>
    <property type="match status" value="1"/>
</dbReference>
<dbReference type="GO" id="GO:0004497">
    <property type="term" value="F:monooxygenase activity"/>
    <property type="evidence" value="ECO:0007669"/>
    <property type="project" value="UniProtKB-KW"/>
</dbReference>
<dbReference type="Proteomes" id="UP001519064">
    <property type="component" value="Unassembled WGS sequence"/>
</dbReference>
<dbReference type="SUPFAM" id="SSF51412">
    <property type="entry name" value="Inosine monophosphate dehydrogenase (IMPDH)"/>
    <property type="match status" value="1"/>
</dbReference>
<dbReference type="InterPro" id="IPR004136">
    <property type="entry name" value="NMO"/>
</dbReference>
<feature type="compositionally biased region" description="Pro residues" evidence="4">
    <location>
        <begin position="364"/>
        <end position="378"/>
    </location>
</feature>
<dbReference type="PANTHER" id="PTHR32332">
    <property type="entry name" value="2-NITROPROPANE DIOXYGENASE"/>
    <property type="match status" value="1"/>
</dbReference>